<dbReference type="InterPro" id="IPR010666">
    <property type="entry name" value="Znf_GRF"/>
</dbReference>
<keyword evidence="6" id="KW-0472">Membrane</keyword>
<feature type="non-terminal residue" evidence="8">
    <location>
        <position position="1"/>
    </location>
</feature>
<keyword evidence="1" id="KW-0479">Metal-binding</keyword>
<evidence type="ECO:0000313" key="9">
    <source>
        <dbReference type="Proteomes" id="UP000823674"/>
    </source>
</evidence>
<keyword evidence="2 4" id="KW-0863">Zinc-finger</keyword>
<comment type="caution">
    <text evidence="8">The sequence shown here is derived from an EMBL/GenBank/DDBJ whole genome shotgun (WGS) entry which is preliminary data.</text>
</comment>
<gene>
    <name evidence="8" type="primary">A01g505520.1_BraROA</name>
    <name evidence="8" type="ORF">IGI04_002368</name>
</gene>
<dbReference type="PROSITE" id="PS51999">
    <property type="entry name" value="ZF_GRF"/>
    <property type="match status" value="1"/>
</dbReference>
<evidence type="ECO:0000256" key="5">
    <source>
        <dbReference type="SAM" id="Coils"/>
    </source>
</evidence>
<keyword evidence="3" id="KW-0862">Zinc</keyword>
<keyword evidence="5" id="KW-0175">Coiled coil</keyword>
<evidence type="ECO:0000256" key="1">
    <source>
        <dbReference type="ARBA" id="ARBA00022723"/>
    </source>
</evidence>
<evidence type="ECO:0000313" key="8">
    <source>
        <dbReference type="EMBL" id="KAG5414801.1"/>
    </source>
</evidence>
<evidence type="ECO:0000256" key="4">
    <source>
        <dbReference type="PROSITE-ProRule" id="PRU01343"/>
    </source>
</evidence>
<protein>
    <recommendedName>
        <fullName evidence="7">GRF-type domain-containing protein</fullName>
    </recommendedName>
</protein>
<organism evidence="8 9">
    <name type="scientific">Brassica rapa subsp. trilocularis</name>
    <dbReference type="NCBI Taxonomy" id="1813537"/>
    <lineage>
        <taxon>Eukaryota</taxon>
        <taxon>Viridiplantae</taxon>
        <taxon>Streptophyta</taxon>
        <taxon>Embryophyta</taxon>
        <taxon>Tracheophyta</taxon>
        <taxon>Spermatophyta</taxon>
        <taxon>Magnoliopsida</taxon>
        <taxon>eudicotyledons</taxon>
        <taxon>Gunneridae</taxon>
        <taxon>Pentapetalae</taxon>
        <taxon>rosids</taxon>
        <taxon>malvids</taxon>
        <taxon>Brassicales</taxon>
        <taxon>Brassicaceae</taxon>
        <taxon>Brassiceae</taxon>
        <taxon>Brassica</taxon>
    </lineage>
</organism>
<sequence>VGVGRASSSSTPNLVQIHIAGIVGVSLRIKGGSWCGESIIELNPKSGPNPYRWYRRCLFAYKRRLENDDHVFKWVDETFTDEIQQLDNQVRILKEEFQLLKATIRSEGPKILPKIMISRGCVIIISVVVVLGFLMYK</sequence>
<evidence type="ECO:0000256" key="6">
    <source>
        <dbReference type="SAM" id="Phobius"/>
    </source>
</evidence>
<evidence type="ECO:0000259" key="7">
    <source>
        <dbReference type="PROSITE" id="PS51999"/>
    </source>
</evidence>
<name>A0ABQ7NXH5_BRACM</name>
<keyword evidence="6" id="KW-1133">Transmembrane helix</keyword>
<accession>A0ABQ7NXH5</accession>
<keyword evidence="6" id="KW-0812">Transmembrane</keyword>
<feature type="domain" description="GRF-type" evidence="7">
    <location>
        <begin position="33"/>
        <end position="78"/>
    </location>
</feature>
<reference evidence="8 9" key="1">
    <citation type="submission" date="2021-03" db="EMBL/GenBank/DDBJ databases">
        <authorList>
            <person name="King G.J."/>
            <person name="Bancroft I."/>
            <person name="Baten A."/>
            <person name="Bloomfield J."/>
            <person name="Borpatragohain P."/>
            <person name="He Z."/>
            <person name="Irish N."/>
            <person name="Irwin J."/>
            <person name="Liu K."/>
            <person name="Mauleon R.P."/>
            <person name="Moore J."/>
            <person name="Morris R."/>
            <person name="Ostergaard L."/>
            <person name="Wang B."/>
            <person name="Wells R."/>
        </authorList>
    </citation>
    <scope>NUCLEOTIDE SEQUENCE [LARGE SCALE GENOMIC DNA]</scope>
    <source>
        <strain evidence="8">R-o-18</strain>
        <tissue evidence="8">Leaf</tissue>
    </source>
</reference>
<dbReference type="Proteomes" id="UP000823674">
    <property type="component" value="Chromosome A01"/>
</dbReference>
<evidence type="ECO:0000256" key="3">
    <source>
        <dbReference type="ARBA" id="ARBA00022833"/>
    </source>
</evidence>
<proteinExistence type="predicted"/>
<evidence type="ECO:0000256" key="2">
    <source>
        <dbReference type="ARBA" id="ARBA00022771"/>
    </source>
</evidence>
<feature type="transmembrane region" description="Helical" evidence="6">
    <location>
        <begin position="115"/>
        <end position="136"/>
    </location>
</feature>
<dbReference type="EMBL" id="JADBGQ010000001">
    <property type="protein sequence ID" value="KAG5414801.1"/>
    <property type="molecule type" value="Genomic_DNA"/>
</dbReference>
<keyword evidence="9" id="KW-1185">Reference proteome</keyword>
<feature type="coiled-coil region" evidence="5">
    <location>
        <begin position="76"/>
        <end position="103"/>
    </location>
</feature>